<dbReference type="OrthoDB" id="187139at2759"/>
<dbReference type="RefSeq" id="XP_022136051.1">
    <property type="nucleotide sequence ID" value="XM_022280359.1"/>
</dbReference>
<dbReference type="Proteomes" id="UP000504603">
    <property type="component" value="Unplaced"/>
</dbReference>
<evidence type="ECO:0000313" key="11">
    <source>
        <dbReference type="Proteomes" id="UP000504603"/>
    </source>
</evidence>
<protein>
    <submittedName>
        <fullName evidence="12">Exopolygalacturonase clone GBGA483-like</fullName>
    </submittedName>
</protein>
<comment type="similarity">
    <text evidence="2 9">Belongs to the glycosyl hydrolase 28 family.</text>
</comment>
<dbReference type="SUPFAM" id="SSF51126">
    <property type="entry name" value="Pectin lyase-like"/>
    <property type="match status" value="1"/>
</dbReference>
<reference evidence="12" key="1">
    <citation type="submission" date="2025-08" db="UniProtKB">
        <authorList>
            <consortium name="RefSeq"/>
        </authorList>
    </citation>
    <scope>IDENTIFICATION</scope>
    <source>
        <strain evidence="12">OHB3-1</strain>
    </source>
</reference>
<dbReference type="FunFam" id="2.160.20.10:FF:000004">
    <property type="entry name" value="Pectin lyase-like superfamily protein"/>
    <property type="match status" value="1"/>
</dbReference>
<evidence type="ECO:0000256" key="1">
    <source>
        <dbReference type="ARBA" id="ARBA00004191"/>
    </source>
</evidence>
<keyword evidence="10" id="KW-0732">Signal</keyword>
<dbReference type="GO" id="GO:0004650">
    <property type="term" value="F:polygalacturonase activity"/>
    <property type="evidence" value="ECO:0007669"/>
    <property type="project" value="InterPro"/>
</dbReference>
<sequence>MSSKTIPRSSARFILFFFLSLITNGQAVDFHVKRYGARANGNSDDSQAIMKAWKEACMSPKPSKVLIPGGKYMVGSMSFEGPCMAPSINVHVEGTLQAPASIQSMKSQDSWIVFKYINGLTLSGSGTFDGRGSIAWKQNQCASSGKCSSLPISLRFTSLNNTLIRDITSTDSKFFHMNVINCRNLTLQNINVDAPGDSLNTDGIHIGRSIGVNIINTRIETGDDCVSIGDGSQKINVEKVTCGPGHGISIGSLGKYENEQPVSGITVKNCTISNTMFGVRIKTWPASTKGIATNMQFDGIVMNNVGTPILIDQQYCPYGVCKHKIPSRVEISDVAFKNIRGTSTTQVALKLVCSRGIPCKNVKLSNINLKYRGTNGSAISECANVKPVVSGHVVPPACTRAFAA</sequence>
<dbReference type="InterPro" id="IPR006626">
    <property type="entry name" value="PbH1"/>
</dbReference>
<evidence type="ECO:0000256" key="8">
    <source>
        <dbReference type="PROSITE-ProRule" id="PRU10052"/>
    </source>
</evidence>
<evidence type="ECO:0000256" key="4">
    <source>
        <dbReference type="ARBA" id="ARBA00022525"/>
    </source>
</evidence>
<evidence type="ECO:0000256" key="2">
    <source>
        <dbReference type="ARBA" id="ARBA00008834"/>
    </source>
</evidence>
<dbReference type="Pfam" id="PF00295">
    <property type="entry name" value="Glyco_hydro_28"/>
    <property type="match status" value="1"/>
</dbReference>
<dbReference type="AlphaFoldDB" id="A0A6J1C2F3"/>
<evidence type="ECO:0000256" key="6">
    <source>
        <dbReference type="ARBA" id="ARBA00023295"/>
    </source>
</evidence>
<evidence type="ECO:0000256" key="9">
    <source>
        <dbReference type="RuleBase" id="RU361169"/>
    </source>
</evidence>
<dbReference type="InterPro" id="IPR011050">
    <property type="entry name" value="Pectin_lyase_fold/virulence"/>
</dbReference>
<dbReference type="PANTHER" id="PTHR31375">
    <property type="match status" value="1"/>
</dbReference>
<dbReference type="GO" id="GO:0071555">
    <property type="term" value="P:cell wall organization"/>
    <property type="evidence" value="ECO:0007669"/>
    <property type="project" value="UniProtKB-KW"/>
</dbReference>
<dbReference type="GO" id="GO:0005975">
    <property type="term" value="P:carbohydrate metabolic process"/>
    <property type="evidence" value="ECO:0007669"/>
    <property type="project" value="InterPro"/>
</dbReference>
<evidence type="ECO:0000313" key="12">
    <source>
        <dbReference type="RefSeq" id="XP_022136051.1"/>
    </source>
</evidence>
<keyword evidence="7" id="KW-0961">Cell wall biogenesis/degradation</keyword>
<feature type="active site" evidence="8">
    <location>
        <position position="246"/>
    </location>
</feature>
<keyword evidence="11" id="KW-1185">Reference proteome</keyword>
<evidence type="ECO:0000256" key="7">
    <source>
        <dbReference type="ARBA" id="ARBA00023316"/>
    </source>
</evidence>
<dbReference type="KEGG" id="mcha:111007839"/>
<dbReference type="Gene3D" id="2.160.20.10">
    <property type="entry name" value="Single-stranded right-handed beta-helix, Pectin lyase-like"/>
    <property type="match status" value="1"/>
</dbReference>
<comment type="subcellular location">
    <subcellularLocation>
        <location evidence="1">Secreted</location>
        <location evidence="1">Cell wall</location>
    </subcellularLocation>
</comment>
<evidence type="ECO:0000256" key="3">
    <source>
        <dbReference type="ARBA" id="ARBA00022512"/>
    </source>
</evidence>
<dbReference type="InterPro" id="IPR000743">
    <property type="entry name" value="Glyco_hydro_28"/>
</dbReference>
<dbReference type="PROSITE" id="PS00502">
    <property type="entry name" value="POLYGALACTURONASE"/>
    <property type="match status" value="1"/>
</dbReference>
<dbReference type="GeneID" id="111007839"/>
<organism evidence="11 12">
    <name type="scientific">Momordica charantia</name>
    <name type="common">Bitter gourd</name>
    <name type="synonym">Balsam pear</name>
    <dbReference type="NCBI Taxonomy" id="3673"/>
    <lineage>
        <taxon>Eukaryota</taxon>
        <taxon>Viridiplantae</taxon>
        <taxon>Streptophyta</taxon>
        <taxon>Embryophyta</taxon>
        <taxon>Tracheophyta</taxon>
        <taxon>Spermatophyta</taxon>
        <taxon>Magnoliopsida</taxon>
        <taxon>eudicotyledons</taxon>
        <taxon>Gunneridae</taxon>
        <taxon>Pentapetalae</taxon>
        <taxon>rosids</taxon>
        <taxon>fabids</taxon>
        <taxon>Cucurbitales</taxon>
        <taxon>Cucurbitaceae</taxon>
        <taxon>Momordiceae</taxon>
        <taxon>Momordica</taxon>
    </lineage>
</organism>
<proteinExistence type="inferred from homology"/>
<dbReference type="SMART" id="SM00710">
    <property type="entry name" value="PbH1"/>
    <property type="match status" value="3"/>
</dbReference>
<keyword evidence="3" id="KW-0134">Cell wall</keyword>
<keyword evidence="5 9" id="KW-0378">Hydrolase</keyword>
<evidence type="ECO:0000256" key="5">
    <source>
        <dbReference type="ARBA" id="ARBA00022801"/>
    </source>
</evidence>
<keyword evidence="4" id="KW-0964">Secreted</keyword>
<feature type="chain" id="PRO_5026887963" evidence="10">
    <location>
        <begin position="28"/>
        <end position="404"/>
    </location>
</feature>
<evidence type="ECO:0000256" key="10">
    <source>
        <dbReference type="SAM" id="SignalP"/>
    </source>
</evidence>
<keyword evidence="6 9" id="KW-0326">Glycosidase</keyword>
<accession>A0A6J1C2F3</accession>
<dbReference type="InterPro" id="IPR012334">
    <property type="entry name" value="Pectin_lyas_fold"/>
</dbReference>
<name>A0A6J1C2F3_MOMCH</name>
<gene>
    <name evidence="12" type="primary">LOC111007839</name>
</gene>
<feature type="signal peptide" evidence="10">
    <location>
        <begin position="1"/>
        <end position="27"/>
    </location>
</feature>